<reference evidence="1" key="1">
    <citation type="submission" date="2022-01" db="EMBL/GenBank/DDBJ databases">
        <title>Genome-Based Taxonomic Classification of the Phylum Actinobacteria.</title>
        <authorList>
            <person name="Gao Y."/>
        </authorList>
    </citation>
    <scope>NUCLEOTIDE SEQUENCE</scope>
    <source>
        <strain evidence="1">KLBMP 8922</strain>
    </source>
</reference>
<comment type="caution">
    <text evidence="1">The sequence shown here is derived from an EMBL/GenBank/DDBJ whole genome shotgun (WGS) entry which is preliminary data.</text>
</comment>
<evidence type="ECO:0000313" key="2">
    <source>
        <dbReference type="Proteomes" id="UP001165378"/>
    </source>
</evidence>
<dbReference type="Proteomes" id="UP001165378">
    <property type="component" value="Unassembled WGS sequence"/>
</dbReference>
<gene>
    <name evidence="1" type="ORF">LZ495_25175</name>
</gene>
<dbReference type="EMBL" id="JAKFHA010000016">
    <property type="protein sequence ID" value="MCF2530490.1"/>
    <property type="molecule type" value="Genomic_DNA"/>
</dbReference>
<name>A0AA41U2B0_9ACTN</name>
<sequence>MSGGGVGWRWAFLFVRQEREEAACAVAARLLATPRTRNVGAEFAQVACWRWRASAVELLPLLVPQAGETASPALAEALATALLSSAARREHAALPAVLTGGAYSPYVRRPSTPPVYDRAAAAELLAAKPVGIGRLKYAPEIFGALLDAGPLTFRQAAQLYNLTFRWPGRTAAEAAPLWLRHAGPTALSRLLDVMTPHLDQYTCGEYYLSALGRMGGHALPALPHVTALIDRRIRIPVNDSTLDAEIVLDEMLLAAALAARDAILAGAACGEVPRVG</sequence>
<keyword evidence="2" id="KW-1185">Reference proteome</keyword>
<accession>A0AA41U2B0</accession>
<protein>
    <submittedName>
        <fullName evidence="1">Uncharacterized protein</fullName>
    </submittedName>
</protein>
<organism evidence="1 2">
    <name type="scientific">Yinghuangia soli</name>
    <dbReference type="NCBI Taxonomy" id="2908204"/>
    <lineage>
        <taxon>Bacteria</taxon>
        <taxon>Bacillati</taxon>
        <taxon>Actinomycetota</taxon>
        <taxon>Actinomycetes</taxon>
        <taxon>Kitasatosporales</taxon>
        <taxon>Streptomycetaceae</taxon>
        <taxon>Yinghuangia</taxon>
    </lineage>
</organism>
<evidence type="ECO:0000313" key="1">
    <source>
        <dbReference type="EMBL" id="MCF2530490.1"/>
    </source>
</evidence>
<dbReference type="AlphaFoldDB" id="A0AA41U2B0"/>
<dbReference type="RefSeq" id="WP_235055150.1">
    <property type="nucleotide sequence ID" value="NZ_JAKFHA010000016.1"/>
</dbReference>
<proteinExistence type="predicted"/>